<comment type="caution">
    <text evidence="3">The sequence shown here is derived from an EMBL/GenBank/DDBJ whole genome shotgun (WGS) entry which is preliminary data.</text>
</comment>
<dbReference type="SUPFAM" id="SSF53067">
    <property type="entry name" value="Actin-like ATPase domain"/>
    <property type="match status" value="2"/>
</dbReference>
<dbReference type="InterPro" id="IPR043129">
    <property type="entry name" value="ATPase_NBD"/>
</dbReference>
<evidence type="ECO:0000313" key="4">
    <source>
        <dbReference type="Proteomes" id="UP000222788"/>
    </source>
</evidence>
<feature type="compositionally biased region" description="Basic and acidic residues" evidence="2">
    <location>
        <begin position="383"/>
        <end position="393"/>
    </location>
</feature>
<dbReference type="AlphaFoldDB" id="A0A2C5WZE2"/>
<feature type="compositionally biased region" description="Basic and acidic residues" evidence="2">
    <location>
        <begin position="320"/>
        <end position="344"/>
    </location>
</feature>
<sequence>MSVPQGKWKEEQILIICVGTHTTLAQLGCHELTPPVHRFPTRMFQNPDGPGWRPYHTFKRKKTGSDEDEWVEDKDSEEGAVYPMHTGRIVNMEAFLAFLDHVHTSLTSTFHNTPIVLIGSPHWSRSCKETITRFIFEKTKTPALCLMHSALATQYGLKWPTMTVVDIGYQKVDVSCIYDGSIVSEKSLGVIYPQNAGDVLAGGELFTRNLHNLLKDKGFTYEMANQLKKSPVAEVLPFVNNPPEYRELPKERGDPPIAGLAAPGAVADGAPSSATSAGPANTATSAAAAGDADDDVKELATEDGVLDVATIVTSGQTKEFLARKEKEKEKSKTKRGKETSEAAKPKLPNNKRTHNIFHYEEILIEEAPPKPSSDADPGAAAKSEPKPDGDKAEATSTASPVAAPDLSELPMALDLPEGPIARKVQRDIEVGPERLMFITHADIERIADTVYRTVQSIPATHMRAPCWDHLVIVGNGARVRGLRDNILAVLTARYLISPSSASIFTGGEMPSVAGTPSGSGPASGAATVVGTPVQTPGAGTPAQPAAQVVNPLLQAATAGAAGAQSQHPHHMLHGQTPMSIKLAPLPTYLSEWAKHGFEEAVFLGAQVAARMAFCLHNVDAASLESLRSMSLSRVDYNELGPKAIRRFSVYR</sequence>
<feature type="region of interest" description="Disordered" evidence="2">
    <location>
        <begin position="317"/>
        <end position="354"/>
    </location>
</feature>
<feature type="region of interest" description="Disordered" evidence="2">
    <location>
        <begin position="244"/>
        <end position="295"/>
    </location>
</feature>
<dbReference type="Gene3D" id="3.90.640.60">
    <property type="match status" value="1"/>
</dbReference>
<dbReference type="Gene3D" id="3.30.420.40">
    <property type="match status" value="3"/>
</dbReference>
<dbReference type="Pfam" id="PF00022">
    <property type="entry name" value="Actin"/>
    <property type="match status" value="1"/>
</dbReference>
<comment type="similarity">
    <text evidence="1">Belongs to the actin family.</text>
</comment>
<name>A0A2C5WZE2_9PEZI</name>
<feature type="compositionally biased region" description="Low complexity" evidence="2">
    <location>
        <begin position="267"/>
        <end position="290"/>
    </location>
</feature>
<reference evidence="3 4" key="1">
    <citation type="journal article" date="2013" name="Fungal Biol.">
        <title>Analysis of microsatellite markers in the genome of the plant pathogen Ceratocystis fimbriata.</title>
        <authorList>
            <person name="Simpson M.C."/>
            <person name="Wilken P.M."/>
            <person name="Coetzee M.P."/>
            <person name="Wingfield M.J."/>
            <person name="Wingfield B.D."/>
        </authorList>
    </citation>
    <scope>NUCLEOTIDE SEQUENCE [LARGE SCALE GENOMIC DNA]</scope>
    <source>
        <strain evidence="3 4">CBS 114723</strain>
    </source>
</reference>
<protein>
    <recommendedName>
        <fullName evidence="5">SWI/SNF and RSC complexes subunit arp9</fullName>
    </recommendedName>
</protein>
<accession>A0A2C5WZE2</accession>
<evidence type="ECO:0000313" key="3">
    <source>
        <dbReference type="EMBL" id="PHH54179.1"/>
    </source>
</evidence>
<evidence type="ECO:0008006" key="5">
    <source>
        <dbReference type="Google" id="ProtNLM"/>
    </source>
</evidence>
<reference evidence="3 4" key="2">
    <citation type="journal article" date="2013" name="IMA Fungus">
        <title>IMA Genome-F 1: Ceratocystis fimbriata: Draft nuclear genome sequence for the plant pathogen, Ceratocystis fimbriata.</title>
        <authorList>
            <person name="Wilken P.M."/>
            <person name="Steenkamp E.T."/>
            <person name="Wingfield M.J."/>
            <person name="de Beer Z.W."/>
            <person name="Wingfield B.D."/>
        </authorList>
    </citation>
    <scope>NUCLEOTIDE SEQUENCE [LARGE SCALE GENOMIC DNA]</scope>
    <source>
        <strain evidence="3 4">CBS 114723</strain>
    </source>
</reference>
<feature type="region of interest" description="Disordered" evidence="2">
    <location>
        <begin position="366"/>
        <end position="407"/>
    </location>
</feature>
<evidence type="ECO:0000256" key="2">
    <source>
        <dbReference type="SAM" id="MobiDB-lite"/>
    </source>
</evidence>
<dbReference type="PANTHER" id="PTHR11937">
    <property type="entry name" value="ACTIN"/>
    <property type="match status" value="1"/>
</dbReference>
<organism evidence="3 4">
    <name type="scientific">Ceratocystis fimbriata CBS 114723</name>
    <dbReference type="NCBI Taxonomy" id="1035309"/>
    <lineage>
        <taxon>Eukaryota</taxon>
        <taxon>Fungi</taxon>
        <taxon>Dikarya</taxon>
        <taxon>Ascomycota</taxon>
        <taxon>Pezizomycotina</taxon>
        <taxon>Sordariomycetes</taxon>
        <taxon>Hypocreomycetidae</taxon>
        <taxon>Microascales</taxon>
        <taxon>Ceratocystidaceae</taxon>
        <taxon>Ceratocystis</taxon>
    </lineage>
</organism>
<dbReference type="SMART" id="SM00268">
    <property type="entry name" value="ACTIN"/>
    <property type="match status" value="1"/>
</dbReference>
<keyword evidence="4" id="KW-1185">Reference proteome</keyword>
<dbReference type="EMBL" id="APWK03000031">
    <property type="protein sequence ID" value="PHH54179.1"/>
    <property type="molecule type" value="Genomic_DNA"/>
</dbReference>
<dbReference type="STRING" id="1035309.A0A2C5WZE2"/>
<gene>
    <name evidence="3" type="ORF">CFIMG_008017RA00001</name>
</gene>
<dbReference type="InterPro" id="IPR004000">
    <property type="entry name" value="Actin"/>
</dbReference>
<evidence type="ECO:0000256" key="1">
    <source>
        <dbReference type="RuleBase" id="RU000487"/>
    </source>
</evidence>
<dbReference type="Proteomes" id="UP000222788">
    <property type="component" value="Unassembled WGS sequence"/>
</dbReference>
<proteinExistence type="inferred from homology"/>
<feature type="compositionally biased region" description="Basic and acidic residues" evidence="2">
    <location>
        <begin position="244"/>
        <end position="254"/>
    </location>
</feature>
<dbReference type="OrthoDB" id="74201at2759"/>